<feature type="domain" description="EGF-like" evidence="7">
    <location>
        <begin position="140"/>
        <end position="180"/>
    </location>
</feature>
<evidence type="ECO:0000259" key="7">
    <source>
        <dbReference type="PROSITE" id="PS50026"/>
    </source>
</evidence>
<evidence type="ECO:0000256" key="1">
    <source>
        <dbReference type="ARBA" id="ARBA00004370"/>
    </source>
</evidence>
<name>A0A815QBJ4_ADIRI</name>
<keyword evidence="2 6" id="KW-0812">Transmembrane</keyword>
<keyword evidence="5" id="KW-0245">EGF-like domain</keyword>
<feature type="transmembrane region" description="Helical" evidence="6">
    <location>
        <begin position="389"/>
        <end position="412"/>
    </location>
</feature>
<keyword evidence="11" id="KW-1185">Reference proteome</keyword>
<dbReference type="InterPro" id="IPR017452">
    <property type="entry name" value="GPCR_Rhodpsn_7TM"/>
</dbReference>
<organism evidence="10 12">
    <name type="scientific">Adineta ricciae</name>
    <name type="common">Rotifer</name>
    <dbReference type="NCBI Taxonomy" id="249248"/>
    <lineage>
        <taxon>Eukaryota</taxon>
        <taxon>Metazoa</taxon>
        <taxon>Spiralia</taxon>
        <taxon>Gnathifera</taxon>
        <taxon>Rotifera</taxon>
        <taxon>Eurotatoria</taxon>
        <taxon>Bdelloidea</taxon>
        <taxon>Adinetida</taxon>
        <taxon>Adinetidae</taxon>
        <taxon>Adineta</taxon>
    </lineage>
</organism>
<evidence type="ECO:0000259" key="8">
    <source>
        <dbReference type="PROSITE" id="PS50262"/>
    </source>
</evidence>
<dbReference type="Proteomes" id="UP000663828">
    <property type="component" value="Unassembled WGS sequence"/>
</dbReference>
<feature type="transmembrane region" description="Helical" evidence="6">
    <location>
        <begin position="248"/>
        <end position="270"/>
    </location>
</feature>
<evidence type="ECO:0000256" key="6">
    <source>
        <dbReference type="SAM" id="Phobius"/>
    </source>
</evidence>
<feature type="domain" description="G-protein coupled receptors family 1 profile" evidence="8">
    <location>
        <begin position="228"/>
        <end position="484"/>
    </location>
</feature>
<feature type="transmembrane region" description="Helical" evidence="6">
    <location>
        <begin position="294"/>
        <end position="312"/>
    </location>
</feature>
<feature type="transmembrane region" description="Helical" evidence="6">
    <location>
        <begin position="332"/>
        <end position="350"/>
    </location>
</feature>
<evidence type="ECO:0000256" key="4">
    <source>
        <dbReference type="ARBA" id="ARBA00023136"/>
    </source>
</evidence>
<feature type="transmembrane region" description="Helical" evidence="6">
    <location>
        <begin position="464"/>
        <end position="486"/>
    </location>
</feature>
<comment type="caution">
    <text evidence="10">The sequence shown here is derived from an EMBL/GenBank/DDBJ whole genome shotgun (WGS) entry which is preliminary data.</text>
</comment>
<evidence type="ECO:0000313" key="11">
    <source>
        <dbReference type="Proteomes" id="UP000663828"/>
    </source>
</evidence>
<keyword evidence="3 6" id="KW-1133">Transmembrane helix</keyword>
<sequence length="507" mass="58816">MPIILAYVALNKNKYRVKVQSFCENRCQIYFIAVRGYEDPLSTTVSTKIPYDKEEVVLYFSHLFHIVLSQIQNDYYLIFLQENHTNGLSIETQLSPSRHCPQVDKFLKIRWPPLRRVKYYHKICREHPQLACFHLDFNQTSHECQSLHDCQNNASCFQDRPCPSRISCICSECYYGSKCQFTTKGVGLSLDVILAYQIRPNLSIGRQPFSVKFSLIITMVMFILTVLTGTLSLLTFKSKIIRQVGCGIYLITSSTLTLLVAIIFTLKFVFPLTSQMSLVTNRVFLYLNCLSMDYLLRSLLAIIDWLNACVGVERIITIHKGINFNKEKSQSISRWIVLITIVLTLLSNVHDPLHRRLADDGEERRTWCIVHYSSKQVEIMNSLVNLLHFLIPFFINILSAFVIIVLITRFHSFARKHNYQEQLRGECSIHKQLLISPMILIALAFPRLILSFLSGCMKSVRDPWLFLIGYFVSFIPCVLHSVIFILPSEVYRKELRDVIQQIRGKFR</sequence>
<evidence type="ECO:0000256" key="3">
    <source>
        <dbReference type="ARBA" id="ARBA00022989"/>
    </source>
</evidence>
<proteinExistence type="predicted"/>
<keyword evidence="4 6" id="KW-0472">Membrane</keyword>
<dbReference type="PROSITE" id="PS50262">
    <property type="entry name" value="G_PROTEIN_RECEP_F1_2"/>
    <property type="match status" value="1"/>
</dbReference>
<feature type="disulfide bond" evidence="5">
    <location>
        <begin position="170"/>
        <end position="179"/>
    </location>
</feature>
<feature type="transmembrane region" description="Helical" evidence="6">
    <location>
        <begin position="433"/>
        <end position="452"/>
    </location>
</feature>
<dbReference type="EMBL" id="CAJNOJ010000474">
    <property type="protein sequence ID" value="CAF1460459.1"/>
    <property type="molecule type" value="Genomic_DNA"/>
</dbReference>
<dbReference type="Proteomes" id="UP000663852">
    <property type="component" value="Unassembled WGS sequence"/>
</dbReference>
<dbReference type="AlphaFoldDB" id="A0A815QBJ4"/>
<keyword evidence="5" id="KW-1015">Disulfide bond</keyword>
<dbReference type="InterPro" id="IPR000742">
    <property type="entry name" value="EGF"/>
</dbReference>
<dbReference type="PROSITE" id="PS50026">
    <property type="entry name" value="EGF_3"/>
    <property type="match status" value="1"/>
</dbReference>
<evidence type="ECO:0000256" key="2">
    <source>
        <dbReference type="ARBA" id="ARBA00022692"/>
    </source>
</evidence>
<feature type="transmembrane region" description="Helical" evidence="6">
    <location>
        <begin position="213"/>
        <end position="236"/>
    </location>
</feature>
<evidence type="ECO:0000313" key="12">
    <source>
        <dbReference type="Proteomes" id="UP000663852"/>
    </source>
</evidence>
<comment type="caution">
    <text evidence="5">Lacks conserved residue(s) required for the propagation of feature annotation.</text>
</comment>
<accession>A0A815QBJ4</accession>
<reference evidence="10" key="1">
    <citation type="submission" date="2021-02" db="EMBL/GenBank/DDBJ databases">
        <authorList>
            <person name="Nowell W R."/>
        </authorList>
    </citation>
    <scope>NUCLEOTIDE SEQUENCE</scope>
</reference>
<dbReference type="SUPFAM" id="SSF81321">
    <property type="entry name" value="Family A G protein-coupled receptor-like"/>
    <property type="match status" value="1"/>
</dbReference>
<dbReference type="CDD" id="cd00054">
    <property type="entry name" value="EGF_CA"/>
    <property type="match status" value="1"/>
</dbReference>
<dbReference type="GO" id="GO:0016020">
    <property type="term" value="C:membrane"/>
    <property type="evidence" value="ECO:0007669"/>
    <property type="project" value="UniProtKB-SubCell"/>
</dbReference>
<evidence type="ECO:0000256" key="5">
    <source>
        <dbReference type="PROSITE-ProRule" id="PRU00076"/>
    </source>
</evidence>
<dbReference type="Gene3D" id="1.20.1070.10">
    <property type="entry name" value="Rhodopsin 7-helix transmembrane proteins"/>
    <property type="match status" value="1"/>
</dbReference>
<comment type="subcellular location">
    <subcellularLocation>
        <location evidence="1">Membrane</location>
    </subcellularLocation>
</comment>
<dbReference type="PROSITE" id="PS00022">
    <property type="entry name" value="EGF_1"/>
    <property type="match status" value="1"/>
</dbReference>
<evidence type="ECO:0008006" key="13">
    <source>
        <dbReference type="Google" id="ProtNLM"/>
    </source>
</evidence>
<gene>
    <name evidence="10" type="ORF">EDS130_LOCUS40119</name>
    <name evidence="9" type="ORF">XAT740_LOCUS20501</name>
</gene>
<protein>
    <recommendedName>
        <fullName evidence="13">G-protein coupled receptors family 1 profile domain-containing protein</fullName>
    </recommendedName>
</protein>
<evidence type="ECO:0000313" key="9">
    <source>
        <dbReference type="EMBL" id="CAF1142514.1"/>
    </source>
</evidence>
<evidence type="ECO:0000313" key="10">
    <source>
        <dbReference type="EMBL" id="CAF1460459.1"/>
    </source>
</evidence>
<dbReference type="EMBL" id="CAJNOR010001435">
    <property type="protein sequence ID" value="CAF1142514.1"/>
    <property type="molecule type" value="Genomic_DNA"/>
</dbReference>